<evidence type="ECO:0000259" key="8">
    <source>
        <dbReference type="PROSITE" id="PS50103"/>
    </source>
</evidence>
<evidence type="ECO:0000256" key="5">
    <source>
        <dbReference type="PROSITE-ProRule" id="PRU00723"/>
    </source>
</evidence>
<dbReference type="GO" id="GO:0006397">
    <property type="term" value="P:mRNA processing"/>
    <property type="evidence" value="ECO:0007669"/>
    <property type="project" value="UniProtKB-KW"/>
</dbReference>
<feature type="zinc finger region" description="C3H1-type" evidence="5">
    <location>
        <begin position="9"/>
        <end position="37"/>
    </location>
</feature>
<dbReference type="InterPro" id="IPR000571">
    <property type="entry name" value="Znf_CCCH"/>
</dbReference>
<keyword evidence="4 5" id="KW-0862">Zinc</keyword>
<dbReference type="Gene3D" id="3.30.40.10">
    <property type="entry name" value="Zinc/RING finger domain, C3HC4 (zinc finger)"/>
    <property type="match status" value="1"/>
</dbReference>
<evidence type="ECO:0000256" key="3">
    <source>
        <dbReference type="ARBA" id="ARBA00022771"/>
    </source>
</evidence>
<dbReference type="VEuPathDB" id="MicrosporidiaDB:AEWR_061000"/>
<gene>
    <name evidence="9" type="ORF">ECU06_1060</name>
</gene>
<dbReference type="PANTHER" id="PTHR12930:SF0">
    <property type="entry name" value="RING FINGER PROTEIN 113B"/>
    <property type="match status" value="1"/>
</dbReference>
<keyword evidence="6" id="KW-0508">mRNA splicing</keyword>
<dbReference type="PROSITE" id="PS00518">
    <property type="entry name" value="ZF_RING_1"/>
    <property type="match status" value="1"/>
</dbReference>
<dbReference type="InterPro" id="IPR036855">
    <property type="entry name" value="Znf_CCCH_sf"/>
</dbReference>
<dbReference type="SUPFAM" id="SSF57850">
    <property type="entry name" value="RING/U-box"/>
    <property type="match status" value="1"/>
</dbReference>
<protein>
    <recommendedName>
        <fullName evidence="6">Pre-mRNA-splicing factor CWC24</fullName>
    </recommendedName>
</protein>
<dbReference type="VEuPathDB" id="MicrosporidiaDB:ECU06_1060"/>
<keyword evidence="3 5" id="KW-0863">Zinc-finger</keyword>
<dbReference type="SMART" id="SM00184">
    <property type="entry name" value="RING"/>
    <property type="match status" value="1"/>
</dbReference>
<dbReference type="GO" id="GO:0008270">
    <property type="term" value="F:zinc ion binding"/>
    <property type="evidence" value="ECO:0007669"/>
    <property type="project" value="UniProtKB-KW"/>
</dbReference>
<evidence type="ECO:0000256" key="4">
    <source>
        <dbReference type="ARBA" id="ARBA00022833"/>
    </source>
</evidence>
<dbReference type="InterPro" id="IPR001841">
    <property type="entry name" value="Znf_RING"/>
</dbReference>
<dbReference type="InterPro" id="IPR017907">
    <property type="entry name" value="Znf_RING_CS"/>
</dbReference>
<keyword evidence="6" id="KW-0747">Spliceosome</keyword>
<comment type="subcellular location">
    <subcellularLocation>
        <location evidence="6">Nucleus</location>
    </subcellularLocation>
</comment>
<dbReference type="VEuPathDB" id="MicrosporidiaDB:M970_061000"/>
<dbReference type="SMART" id="SM00356">
    <property type="entry name" value="ZnF_C3H1"/>
    <property type="match status" value="1"/>
</dbReference>
<dbReference type="GO" id="GO:0034247">
    <property type="term" value="P:snoRNA splicing"/>
    <property type="evidence" value="ECO:0007669"/>
    <property type="project" value="TreeGrafter"/>
</dbReference>
<keyword evidence="2 5" id="KW-0479">Metal-binding</keyword>
<dbReference type="Pfam" id="PF13923">
    <property type="entry name" value="zf-C3HC4_2"/>
    <property type="match status" value="1"/>
</dbReference>
<feature type="domain" description="RING-type" evidence="7">
    <location>
        <begin position="53"/>
        <end position="90"/>
    </location>
</feature>
<evidence type="ECO:0000313" key="9">
    <source>
        <dbReference type="EMBL" id="AGE95775.1"/>
    </source>
</evidence>
<evidence type="ECO:0000256" key="6">
    <source>
        <dbReference type="RuleBase" id="RU367110"/>
    </source>
</evidence>
<comment type="similarity">
    <text evidence="1 6">Belongs to the CWC24 family.</text>
</comment>
<evidence type="ECO:0000256" key="2">
    <source>
        <dbReference type="ARBA" id="ARBA00022723"/>
    </source>
</evidence>
<dbReference type="Pfam" id="PF00642">
    <property type="entry name" value="zf-CCCH"/>
    <property type="match status" value="1"/>
</dbReference>
<evidence type="ECO:0000259" key="7">
    <source>
        <dbReference type="PROSITE" id="PS50089"/>
    </source>
</evidence>
<keyword evidence="6" id="KW-0539">Nucleus</keyword>
<dbReference type="GO" id="GO:0003677">
    <property type="term" value="F:DNA binding"/>
    <property type="evidence" value="ECO:0007669"/>
    <property type="project" value="UniProtKB-UniRule"/>
</dbReference>
<accession>M1K9F9</accession>
<comment type="function">
    <text evidence="6">Involved in pre-mRNA splicing.</text>
</comment>
<name>M1K9F9_ENCCN</name>
<feature type="domain" description="C3H1-type" evidence="8">
    <location>
        <begin position="9"/>
        <end position="37"/>
    </location>
</feature>
<dbReference type="PROSITE" id="PS50089">
    <property type="entry name" value="ZF_RING_2"/>
    <property type="match status" value="1"/>
</dbReference>
<dbReference type="PROSITE" id="PS50103">
    <property type="entry name" value="ZF_C3H1"/>
    <property type="match status" value="1"/>
</dbReference>
<dbReference type="SUPFAM" id="SSF90229">
    <property type="entry name" value="CCCH zinc finger"/>
    <property type="match status" value="1"/>
</dbReference>
<dbReference type="AlphaFoldDB" id="M1K9F9"/>
<dbReference type="InterPro" id="IPR013083">
    <property type="entry name" value="Znf_RING/FYVE/PHD"/>
</dbReference>
<evidence type="ECO:0000256" key="1">
    <source>
        <dbReference type="ARBA" id="ARBA00009161"/>
    </source>
</evidence>
<organism evidence="9">
    <name type="scientific">Encephalitozoon cuniculi</name>
    <name type="common">Microsporidian parasite</name>
    <dbReference type="NCBI Taxonomy" id="6035"/>
    <lineage>
        <taxon>Eukaryota</taxon>
        <taxon>Fungi</taxon>
        <taxon>Fungi incertae sedis</taxon>
        <taxon>Microsporidia</taxon>
        <taxon>Unikaryonidae</taxon>
        <taxon>Encephalitozoon</taxon>
    </lineage>
</organism>
<dbReference type="EMBL" id="KC513609">
    <property type="protein sequence ID" value="AGE95775.1"/>
    <property type="molecule type" value="Genomic_DNA"/>
</dbReference>
<dbReference type="Gene3D" id="6.10.250.3220">
    <property type="match status" value="1"/>
</dbReference>
<dbReference type="InterPro" id="IPR039971">
    <property type="entry name" value="CWC24-like"/>
</dbReference>
<dbReference type="PANTHER" id="PTHR12930">
    <property type="entry name" value="ZINC FINGER PROTEIN 183"/>
    <property type="match status" value="1"/>
</dbReference>
<dbReference type="GO" id="GO:0005684">
    <property type="term" value="C:U2-type spliceosomal complex"/>
    <property type="evidence" value="ECO:0007669"/>
    <property type="project" value="TreeGrafter"/>
</dbReference>
<proteinExistence type="inferred from homology"/>
<keyword evidence="6" id="KW-0507">mRNA processing</keyword>
<sequence length="101" mass="11224">MFDDGEVIDTHKVVCKPFRETGYCGYGDSCKYSHDRSAEYEEAPVISGPGPLCGICKKTFEERVVAECGHSFCSLCAIRKYQDGDECGVCGKAMYGRFWVV</sequence>
<dbReference type="OMA" id="CKINTYG"/>
<dbReference type="VEuPathDB" id="MicrosporidiaDB:AEWD_061020"/>
<reference evidence="9" key="1">
    <citation type="journal article" date="2013" name="Eukaryot. Cell">
        <title>Extremely Reduced Levels of Heterozygosity in the Vertebrate Pathogen Encephalitozoon cuniculi.</title>
        <authorList>
            <person name="Selman M."/>
            <person name="Sak B."/>
            <person name="Kvac M."/>
            <person name="Farinelli L."/>
            <person name="Weiss L.M."/>
            <person name="Corradi N."/>
        </authorList>
    </citation>
    <scope>NUCLEOTIDE SEQUENCE</scope>
</reference>
<dbReference type="VEuPathDB" id="MicrosporidiaDB:AEWQ_060990"/>
<keyword evidence="6" id="KW-0238">DNA-binding</keyword>
<comment type="subunit">
    <text evidence="6">Associated with the spliceosome.</text>
</comment>